<feature type="region of interest" description="Disordered" evidence="1">
    <location>
        <begin position="49"/>
        <end position="69"/>
    </location>
</feature>
<dbReference type="EMBL" id="BAAAHH010000007">
    <property type="protein sequence ID" value="GAA0947839.1"/>
    <property type="molecule type" value="Genomic_DNA"/>
</dbReference>
<evidence type="ECO:0000313" key="2">
    <source>
        <dbReference type="EMBL" id="GAA0947839.1"/>
    </source>
</evidence>
<evidence type="ECO:0008006" key="4">
    <source>
        <dbReference type="Google" id="ProtNLM"/>
    </source>
</evidence>
<sequence>MGSVSSTAATAAAWSTTNDTYLSMVVLPPKKSGGFPRIWYLAPRHWPVQPKTNQRDVAPTATRKIESKA</sequence>
<comment type="caution">
    <text evidence="2">The sequence shown here is derived from an EMBL/GenBank/DDBJ whole genome shotgun (WGS) entry which is preliminary data.</text>
</comment>
<evidence type="ECO:0000256" key="1">
    <source>
        <dbReference type="SAM" id="MobiDB-lite"/>
    </source>
</evidence>
<accession>A0ABP4BH35</accession>
<keyword evidence="3" id="KW-1185">Reference proteome</keyword>
<organism evidence="2 3">
    <name type="scientific">Actinocorallia libanotica</name>
    <dbReference type="NCBI Taxonomy" id="46162"/>
    <lineage>
        <taxon>Bacteria</taxon>
        <taxon>Bacillati</taxon>
        <taxon>Actinomycetota</taxon>
        <taxon>Actinomycetes</taxon>
        <taxon>Streptosporangiales</taxon>
        <taxon>Thermomonosporaceae</taxon>
        <taxon>Actinocorallia</taxon>
    </lineage>
</organism>
<evidence type="ECO:0000313" key="3">
    <source>
        <dbReference type="Proteomes" id="UP001500665"/>
    </source>
</evidence>
<protein>
    <recommendedName>
        <fullName evidence="4">Secreted protein</fullName>
    </recommendedName>
</protein>
<dbReference type="Proteomes" id="UP001500665">
    <property type="component" value="Unassembled WGS sequence"/>
</dbReference>
<reference evidence="3" key="1">
    <citation type="journal article" date="2019" name="Int. J. Syst. Evol. Microbiol.">
        <title>The Global Catalogue of Microorganisms (GCM) 10K type strain sequencing project: providing services to taxonomists for standard genome sequencing and annotation.</title>
        <authorList>
            <consortium name="The Broad Institute Genomics Platform"/>
            <consortium name="The Broad Institute Genome Sequencing Center for Infectious Disease"/>
            <person name="Wu L."/>
            <person name="Ma J."/>
        </authorList>
    </citation>
    <scope>NUCLEOTIDE SEQUENCE [LARGE SCALE GENOMIC DNA]</scope>
    <source>
        <strain evidence="3">JCM 10696</strain>
    </source>
</reference>
<name>A0ABP4BH35_9ACTN</name>
<gene>
    <name evidence="2" type="ORF">GCM10009550_23700</name>
</gene>
<proteinExistence type="predicted"/>